<dbReference type="EMBL" id="JAGMWN010000001">
    <property type="protein sequence ID" value="MBP5855414.1"/>
    <property type="molecule type" value="Genomic_DNA"/>
</dbReference>
<gene>
    <name evidence="3" type="ORF">KAJ83_00200</name>
</gene>
<dbReference type="RefSeq" id="WP_210680007.1">
    <property type="nucleotide sequence ID" value="NZ_JAGMWN010000001.1"/>
</dbReference>
<dbReference type="PROSITE" id="PS00061">
    <property type="entry name" value="ADH_SHORT"/>
    <property type="match status" value="1"/>
</dbReference>
<evidence type="ECO:0000259" key="2">
    <source>
        <dbReference type="SMART" id="SM00822"/>
    </source>
</evidence>
<proteinExistence type="inferred from homology"/>
<dbReference type="PRINTS" id="PR00081">
    <property type="entry name" value="GDHRDH"/>
</dbReference>
<dbReference type="SUPFAM" id="SSF51735">
    <property type="entry name" value="NAD(P)-binding Rossmann-fold domains"/>
    <property type="match status" value="1"/>
</dbReference>
<dbReference type="InterPro" id="IPR002347">
    <property type="entry name" value="SDR_fam"/>
</dbReference>
<protein>
    <submittedName>
        <fullName evidence="3">Glucose 1-dehydrogenase</fullName>
        <ecNumber evidence="3">1.1.1.47</ecNumber>
    </submittedName>
</protein>
<evidence type="ECO:0000256" key="1">
    <source>
        <dbReference type="ARBA" id="ARBA00006484"/>
    </source>
</evidence>
<reference evidence="3" key="1">
    <citation type="submission" date="2021-04" db="EMBL/GenBank/DDBJ databases">
        <authorList>
            <person name="Zhang D.-C."/>
        </authorList>
    </citation>
    <scope>NUCLEOTIDE SEQUENCE</scope>
    <source>
        <strain evidence="3">CGMCC 1.15697</strain>
    </source>
</reference>
<comment type="similarity">
    <text evidence="1">Belongs to the short-chain dehydrogenases/reductases (SDR) family.</text>
</comment>
<dbReference type="PANTHER" id="PTHR42760">
    <property type="entry name" value="SHORT-CHAIN DEHYDROGENASES/REDUCTASES FAMILY MEMBER"/>
    <property type="match status" value="1"/>
</dbReference>
<dbReference type="SMART" id="SM00822">
    <property type="entry name" value="PKS_KR"/>
    <property type="match status" value="1"/>
</dbReference>
<evidence type="ECO:0000313" key="4">
    <source>
        <dbReference type="Proteomes" id="UP000672602"/>
    </source>
</evidence>
<keyword evidence="4" id="KW-1185">Reference proteome</keyword>
<dbReference type="Proteomes" id="UP000672602">
    <property type="component" value="Unassembled WGS sequence"/>
</dbReference>
<name>A0A8J7S2B4_9PROT</name>
<dbReference type="AlphaFoldDB" id="A0A8J7S2B4"/>
<sequence length="254" mass="26128">MKGSDLFDLTGKVALVTGASQGLGARFAEVLAENGAAVALAARQTDKLETLKARIEASGGTAHAVALDVTDEASVAAAFDAAEGALGPLDIVINNAGVAISKGLLDVTAEEWDKVLDTNLRGAFLVAQAAGRRMAERGAGSIVNIESVLGYSVMKGVGPYCASKGGLGQLTRVLAAELARFGVRVNGIAPGYIGTDINRDFFATEAGEKLRKSIPFRRVGEPEELDGTLLLLASKAGSYMTGSTVVVDGGFLTR</sequence>
<dbReference type="NCBIfam" id="NF005559">
    <property type="entry name" value="PRK07231.1"/>
    <property type="match status" value="1"/>
</dbReference>
<evidence type="ECO:0000313" key="3">
    <source>
        <dbReference type="EMBL" id="MBP5855414.1"/>
    </source>
</evidence>
<dbReference type="PANTHER" id="PTHR42760:SF135">
    <property type="entry name" value="BLL7886 PROTEIN"/>
    <property type="match status" value="1"/>
</dbReference>
<dbReference type="Pfam" id="PF13561">
    <property type="entry name" value="adh_short_C2"/>
    <property type="match status" value="1"/>
</dbReference>
<accession>A0A8J7S2B4</accession>
<dbReference type="FunFam" id="3.40.50.720:FF:000084">
    <property type="entry name" value="Short-chain dehydrogenase reductase"/>
    <property type="match status" value="1"/>
</dbReference>
<dbReference type="PRINTS" id="PR00080">
    <property type="entry name" value="SDRFAMILY"/>
</dbReference>
<dbReference type="Gene3D" id="3.40.50.720">
    <property type="entry name" value="NAD(P)-binding Rossmann-like Domain"/>
    <property type="match status" value="1"/>
</dbReference>
<dbReference type="InterPro" id="IPR020904">
    <property type="entry name" value="Sc_DH/Rdtase_CS"/>
</dbReference>
<dbReference type="EC" id="1.1.1.47" evidence="3"/>
<comment type="caution">
    <text evidence="3">The sequence shown here is derived from an EMBL/GenBank/DDBJ whole genome shotgun (WGS) entry which is preliminary data.</text>
</comment>
<feature type="domain" description="Ketoreductase" evidence="2">
    <location>
        <begin position="12"/>
        <end position="151"/>
    </location>
</feature>
<organism evidence="3 4">
    <name type="scientific">Marivibrio halodurans</name>
    <dbReference type="NCBI Taxonomy" id="2039722"/>
    <lineage>
        <taxon>Bacteria</taxon>
        <taxon>Pseudomonadati</taxon>
        <taxon>Pseudomonadota</taxon>
        <taxon>Alphaproteobacteria</taxon>
        <taxon>Rhodospirillales</taxon>
        <taxon>Rhodospirillaceae</taxon>
        <taxon>Marivibrio</taxon>
    </lineage>
</organism>
<dbReference type="InterPro" id="IPR036291">
    <property type="entry name" value="NAD(P)-bd_dom_sf"/>
</dbReference>
<dbReference type="InterPro" id="IPR057326">
    <property type="entry name" value="KR_dom"/>
</dbReference>
<keyword evidence="3" id="KW-0560">Oxidoreductase</keyword>
<dbReference type="GO" id="GO:0030497">
    <property type="term" value="P:fatty acid elongation"/>
    <property type="evidence" value="ECO:0007669"/>
    <property type="project" value="TreeGrafter"/>
</dbReference>
<dbReference type="GO" id="GO:0047936">
    <property type="term" value="F:glucose 1-dehydrogenase [NAD(P)+] activity"/>
    <property type="evidence" value="ECO:0007669"/>
    <property type="project" value="UniProtKB-EC"/>
</dbReference>